<evidence type="ECO:0000313" key="4">
    <source>
        <dbReference type="EMBL" id="MFD1175593.1"/>
    </source>
</evidence>
<feature type="region of interest" description="Disordered" evidence="1">
    <location>
        <begin position="1"/>
        <end position="24"/>
    </location>
</feature>
<dbReference type="InterPro" id="IPR006451">
    <property type="entry name" value="Glycogen_debranch_arc"/>
</dbReference>
<keyword evidence="5" id="KW-1185">Reference proteome</keyword>
<comment type="caution">
    <text evidence="4">The sequence shown here is derived from an EMBL/GenBank/DDBJ whole genome shotgun (WGS) entry which is preliminary data.</text>
</comment>
<proteinExistence type="predicted"/>
<feature type="domain" description="Glycogen debranching enzyme bacterial and archaeal type N-terminal" evidence="3">
    <location>
        <begin position="53"/>
        <end position="279"/>
    </location>
</feature>
<dbReference type="Pfam" id="PF12439">
    <property type="entry name" value="GDE_N"/>
    <property type="match status" value="1"/>
</dbReference>
<accession>A0ABW3RSX8</accession>
<dbReference type="Proteomes" id="UP001597262">
    <property type="component" value="Unassembled WGS sequence"/>
</dbReference>
<sequence>MGNASENVKGKIQKKYQSGGSGETPYAYDSITNSRAYILGRSAWRTIEEGNEREWLIGNGIGGYANHSVAGGGYRMSHGYLVASAKAPVNRMLVFTRTQEQVTIGDTTYDLASQQYINWQKNGQQYLRRFKLDVIPEYDYQVEDVRLRKTIAMEYGHNTVTVCYDISGGKERTSVTLVPLFNYRSPGEVSEKGSLRFNTRLTGNELRLIPEANLGLTISFMASEGDYLDRTTLPTTMATPSYLYEENHYYSFENRNGFLGVDQHYTPYEIHITVEPYEHKRFYLKCSTEPLDAKDGFTIIREYKERMDKLVKDAGYGNRFADRLVEAADHFIVHRESTGLKTVLAGYPWFTDWGRDTMIALQGLTLSTKRFADAREILESFSRYLRNGLIPNMFPDDGQEPLYNTVDASLWYFHSVYEYLKHTGGEDDYRFIQQLIYPKLKEIVEAYSSGTDFSIGMDEDGLIHAGGGLDQVTWMDVRVGDWVVTPRHGKPVEINALWYNALCIMAKLAERFGEAAPYDALSCKVRDSFNRRFWNEEAACLYDVVDVKQLDGAMQNDAAIRPNQIWAVSLPFTMLPPYKAKAVVNTVYKHLYTPYGLRSLSFKDPHYKAHYIGKLIDRDGAYHMGTVWAFPLGAFITAYCKVNGYSSAAVQTAKEMCEVFDDHLSDGGIGGIAEIFDGDFACTGRGCFTQAWSVGEILRAYTEDVLPNLKEGE</sequence>
<evidence type="ECO:0000313" key="5">
    <source>
        <dbReference type="Proteomes" id="UP001597262"/>
    </source>
</evidence>
<dbReference type="InterPro" id="IPR012341">
    <property type="entry name" value="6hp_glycosidase-like_sf"/>
</dbReference>
<organism evidence="4 5">
    <name type="scientific">Paenibacillus puldeungensis</name>
    <dbReference type="NCBI Taxonomy" id="696536"/>
    <lineage>
        <taxon>Bacteria</taxon>
        <taxon>Bacillati</taxon>
        <taxon>Bacillota</taxon>
        <taxon>Bacilli</taxon>
        <taxon>Bacillales</taxon>
        <taxon>Paenibacillaceae</taxon>
        <taxon>Paenibacillus</taxon>
    </lineage>
</organism>
<dbReference type="PANTHER" id="PTHR10569:SF2">
    <property type="entry name" value="GLYCOGEN DEBRANCHING ENZYME"/>
    <property type="match status" value="1"/>
</dbReference>
<dbReference type="InterPro" id="IPR010401">
    <property type="entry name" value="AGL/Gdb1"/>
</dbReference>
<dbReference type="Gene3D" id="1.50.10.10">
    <property type="match status" value="1"/>
</dbReference>
<name>A0ABW3RSX8_9BACL</name>
<dbReference type="PANTHER" id="PTHR10569">
    <property type="entry name" value="GLYCOGEN DEBRANCHING ENZYME"/>
    <property type="match status" value="1"/>
</dbReference>
<dbReference type="InterPro" id="IPR024742">
    <property type="entry name" value="Glycogen_debranch_N"/>
</dbReference>
<dbReference type="InterPro" id="IPR032790">
    <property type="entry name" value="GDE_C"/>
</dbReference>
<dbReference type="SUPFAM" id="SSF48208">
    <property type="entry name" value="Six-hairpin glycosidases"/>
    <property type="match status" value="1"/>
</dbReference>
<protein>
    <submittedName>
        <fullName evidence="4">Amylo-alpha-1,6-glucosidase</fullName>
    </submittedName>
</protein>
<dbReference type="InterPro" id="IPR008928">
    <property type="entry name" value="6-hairpin_glycosidase_sf"/>
</dbReference>
<gene>
    <name evidence="4" type="ORF">ACFQ3W_04650</name>
</gene>
<dbReference type="Pfam" id="PF06202">
    <property type="entry name" value="GDE_C"/>
    <property type="match status" value="1"/>
</dbReference>
<evidence type="ECO:0000256" key="1">
    <source>
        <dbReference type="SAM" id="MobiDB-lite"/>
    </source>
</evidence>
<reference evidence="5" key="1">
    <citation type="journal article" date="2019" name="Int. J. Syst. Evol. Microbiol.">
        <title>The Global Catalogue of Microorganisms (GCM) 10K type strain sequencing project: providing services to taxonomists for standard genome sequencing and annotation.</title>
        <authorList>
            <consortium name="The Broad Institute Genomics Platform"/>
            <consortium name="The Broad Institute Genome Sequencing Center for Infectious Disease"/>
            <person name="Wu L."/>
            <person name="Ma J."/>
        </authorList>
    </citation>
    <scope>NUCLEOTIDE SEQUENCE [LARGE SCALE GENOMIC DNA]</scope>
    <source>
        <strain evidence="5">CCUG 59189</strain>
    </source>
</reference>
<dbReference type="NCBIfam" id="TIGR01561">
    <property type="entry name" value="gde_arch"/>
    <property type="match status" value="1"/>
</dbReference>
<dbReference type="RefSeq" id="WP_379317084.1">
    <property type="nucleotide sequence ID" value="NZ_JBHTLM010000002.1"/>
</dbReference>
<dbReference type="EMBL" id="JBHTLM010000002">
    <property type="protein sequence ID" value="MFD1175593.1"/>
    <property type="molecule type" value="Genomic_DNA"/>
</dbReference>
<evidence type="ECO:0000259" key="3">
    <source>
        <dbReference type="Pfam" id="PF12439"/>
    </source>
</evidence>
<feature type="domain" description="Glycogen debranching enzyme C-terminal" evidence="2">
    <location>
        <begin position="327"/>
        <end position="699"/>
    </location>
</feature>
<evidence type="ECO:0000259" key="2">
    <source>
        <dbReference type="Pfam" id="PF06202"/>
    </source>
</evidence>